<feature type="compositionally biased region" description="Basic and acidic residues" evidence="2">
    <location>
        <begin position="217"/>
        <end position="245"/>
    </location>
</feature>
<feature type="compositionally biased region" description="Basic and acidic residues" evidence="2">
    <location>
        <begin position="139"/>
        <end position="168"/>
    </location>
</feature>
<name>A0A7S3KXZ1_9STRA</name>
<feature type="compositionally biased region" description="Acidic residues" evidence="2">
    <location>
        <begin position="23"/>
        <end position="33"/>
    </location>
</feature>
<sequence length="245" mass="28125">MTTKYDYLGNMSMEELDALSSSDENDSSSDDPEVPPVQSLADRSKSSQRKTTLQDFAGFEEGADADDPIAQKMQSILSLRILLRMDDDKEFMEEQEEKLLERMKLAKMTPEEHLKSEEEKTGNLLLNIKNKFEIEGIKRRETHKKEASSAKLAVAKEELPSSELKECDTTASESGSLSDEFADQVDNDEFKKDKKHRKDKKHKKKKDEKKSKQKKLRDHDSERKKELIAHNESHSSHTPKRLDAI</sequence>
<organism evidence="3">
    <name type="scientific">Amphora coffeiformis</name>
    <dbReference type="NCBI Taxonomy" id="265554"/>
    <lineage>
        <taxon>Eukaryota</taxon>
        <taxon>Sar</taxon>
        <taxon>Stramenopiles</taxon>
        <taxon>Ochrophyta</taxon>
        <taxon>Bacillariophyta</taxon>
        <taxon>Bacillariophyceae</taxon>
        <taxon>Bacillariophycidae</taxon>
        <taxon>Thalassiophysales</taxon>
        <taxon>Catenulaceae</taxon>
        <taxon>Amphora</taxon>
    </lineage>
</organism>
<protein>
    <submittedName>
        <fullName evidence="3">Uncharacterized protein</fullName>
    </submittedName>
</protein>
<evidence type="ECO:0000256" key="1">
    <source>
        <dbReference type="SAM" id="Coils"/>
    </source>
</evidence>
<gene>
    <name evidence="3" type="ORF">ACOF00016_LOCUS1289</name>
</gene>
<evidence type="ECO:0000313" key="3">
    <source>
        <dbReference type="EMBL" id="CAE0403066.1"/>
    </source>
</evidence>
<feature type="region of interest" description="Disordered" evidence="2">
    <location>
        <begin position="139"/>
        <end position="245"/>
    </location>
</feature>
<accession>A0A7S3KXZ1</accession>
<evidence type="ECO:0000256" key="2">
    <source>
        <dbReference type="SAM" id="MobiDB-lite"/>
    </source>
</evidence>
<feature type="compositionally biased region" description="Basic residues" evidence="2">
    <location>
        <begin position="193"/>
        <end position="216"/>
    </location>
</feature>
<proteinExistence type="predicted"/>
<reference evidence="3" key="1">
    <citation type="submission" date="2021-01" db="EMBL/GenBank/DDBJ databases">
        <authorList>
            <person name="Corre E."/>
            <person name="Pelletier E."/>
            <person name="Niang G."/>
            <person name="Scheremetjew M."/>
            <person name="Finn R."/>
            <person name="Kale V."/>
            <person name="Holt S."/>
            <person name="Cochrane G."/>
            <person name="Meng A."/>
            <person name="Brown T."/>
            <person name="Cohen L."/>
        </authorList>
    </citation>
    <scope>NUCLEOTIDE SEQUENCE</scope>
    <source>
        <strain evidence="3">CCMP127</strain>
    </source>
</reference>
<feature type="coiled-coil region" evidence="1">
    <location>
        <begin position="82"/>
        <end position="109"/>
    </location>
</feature>
<dbReference type="EMBL" id="HBIM01001476">
    <property type="protein sequence ID" value="CAE0403066.1"/>
    <property type="molecule type" value="Transcribed_RNA"/>
</dbReference>
<feature type="region of interest" description="Disordered" evidence="2">
    <location>
        <begin position="15"/>
        <end position="68"/>
    </location>
</feature>
<dbReference type="AlphaFoldDB" id="A0A7S3KXZ1"/>
<keyword evidence="1" id="KW-0175">Coiled coil</keyword>